<evidence type="ECO:0000313" key="1">
    <source>
        <dbReference type="EMBL" id="KAK9712019.1"/>
    </source>
</evidence>
<dbReference type="Proteomes" id="UP001458880">
    <property type="component" value="Unassembled WGS sequence"/>
</dbReference>
<gene>
    <name evidence="1" type="ORF">QE152_g25096</name>
</gene>
<name>A0AAW1K410_POPJA</name>
<proteinExistence type="predicted"/>
<keyword evidence="2" id="KW-1185">Reference proteome</keyword>
<dbReference type="AlphaFoldDB" id="A0AAW1K410"/>
<sequence>MRHPRFSCKSTCINITPDTSSDAMYAHEVCSKIYGPVLFNQKHLQNLGAKFSLGRNAWKTSINGPVLFNQKHLQNLGAKFSLGRNAWKTSINLNKQKKYLQVEKEEMMDAISHPWKTWLN</sequence>
<reference evidence="1 2" key="1">
    <citation type="journal article" date="2024" name="BMC Genomics">
        <title>De novo assembly and annotation of Popillia japonica's genome with initial clues to its potential as an invasive pest.</title>
        <authorList>
            <person name="Cucini C."/>
            <person name="Boschi S."/>
            <person name="Funari R."/>
            <person name="Cardaioli E."/>
            <person name="Iannotti N."/>
            <person name="Marturano G."/>
            <person name="Paoli F."/>
            <person name="Bruttini M."/>
            <person name="Carapelli A."/>
            <person name="Frati F."/>
            <person name="Nardi F."/>
        </authorList>
    </citation>
    <scope>NUCLEOTIDE SEQUENCE [LARGE SCALE GENOMIC DNA]</scope>
    <source>
        <strain evidence="1">DMR45628</strain>
    </source>
</reference>
<protein>
    <submittedName>
        <fullName evidence="1">Uncharacterized protein</fullName>
    </submittedName>
</protein>
<dbReference type="EMBL" id="JASPKY010000269">
    <property type="protein sequence ID" value="KAK9712019.1"/>
    <property type="molecule type" value="Genomic_DNA"/>
</dbReference>
<organism evidence="1 2">
    <name type="scientific">Popillia japonica</name>
    <name type="common">Japanese beetle</name>
    <dbReference type="NCBI Taxonomy" id="7064"/>
    <lineage>
        <taxon>Eukaryota</taxon>
        <taxon>Metazoa</taxon>
        <taxon>Ecdysozoa</taxon>
        <taxon>Arthropoda</taxon>
        <taxon>Hexapoda</taxon>
        <taxon>Insecta</taxon>
        <taxon>Pterygota</taxon>
        <taxon>Neoptera</taxon>
        <taxon>Endopterygota</taxon>
        <taxon>Coleoptera</taxon>
        <taxon>Polyphaga</taxon>
        <taxon>Scarabaeiformia</taxon>
        <taxon>Scarabaeidae</taxon>
        <taxon>Rutelinae</taxon>
        <taxon>Popillia</taxon>
    </lineage>
</organism>
<comment type="caution">
    <text evidence="1">The sequence shown here is derived from an EMBL/GenBank/DDBJ whole genome shotgun (WGS) entry which is preliminary data.</text>
</comment>
<evidence type="ECO:0000313" key="2">
    <source>
        <dbReference type="Proteomes" id="UP001458880"/>
    </source>
</evidence>
<accession>A0AAW1K410</accession>